<comment type="caution">
    <text evidence="1">The sequence shown here is derived from an EMBL/GenBank/DDBJ whole genome shotgun (WGS) entry which is preliminary data.</text>
</comment>
<evidence type="ECO:0000313" key="2">
    <source>
        <dbReference type="Proteomes" id="UP000275395"/>
    </source>
</evidence>
<reference evidence="1 2" key="1">
    <citation type="submission" date="2018-10" db="EMBL/GenBank/DDBJ databases">
        <authorList>
            <person name="Li J."/>
        </authorList>
    </citation>
    <scope>NUCLEOTIDE SEQUENCE [LARGE SCALE GENOMIC DNA]</scope>
    <source>
        <strain evidence="1 2">JCM 30549</strain>
    </source>
</reference>
<dbReference type="AlphaFoldDB" id="A0A3L6ZQ46"/>
<proteinExistence type="predicted"/>
<protein>
    <submittedName>
        <fullName evidence="1">Uncharacterized protein</fullName>
    </submittedName>
</protein>
<evidence type="ECO:0000313" key="1">
    <source>
        <dbReference type="EMBL" id="RLP70063.1"/>
    </source>
</evidence>
<dbReference type="RefSeq" id="WP_121657501.1">
    <property type="nucleotide sequence ID" value="NZ_RCUW01000003.1"/>
</dbReference>
<gene>
    <name evidence="1" type="ORF">D9V30_05195</name>
</gene>
<name>A0A3L6ZQ46_9MICO</name>
<dbReference type="EMBL" id="RCUW01000003">
    <property type="protein sequence ID" value="RLP70063.1"/>
    <property type="molecule type" value="Genomic_DNA"/>
</dbReference>
<dbReference type="Proteomes" id="UP000275395">
    <property type="component" value="Unassembled WGS sequence"/>
</dbReference>
<organism evidence="1 2">
    <name type="scientific">Mycetocola reblochoni</name>
    <dbReference type="NCBI Taxonomy" id="331618"/>
    <lineage>
        <taxon>Bacteria</taxon>
        <taxon>Bacillati</taxon>
        <taxon>Actinomycetota</taxon>
        <taxon>Actinomycetes</taxon>
        <taxon>Micrococcales</taxon>
        <taxon>Microbacteriaceae</taxon>
        <taxon>Mycetocola</taxon>
    </lineage>
</organism>
<sequence>MRIIPKQLFRVEIISYPEGARGEVYVDPIDGEEYRGLNPDWQPDGWLQNLDDRREWKERHGHTGFFWPSDRYTYGSHSGARARARLIESYGATTRIVASDPITWPGTD</sequence>
<accession>A0A3L6ZQ46</accession>